<gene>
    <name evidence="8" type="ORF">GCM10023329_34940</name>
</gene>
<keyword evidence="2" id="KW-1003">Cell membrane</keyword>
<dbReference type="Pfam" id="PF00482">
    <property type="entry name" value="T2SSF"/>
    <property type="match status" value="1"/>
</dbReference>
<evidence type="ECO:0000256" key="6">
    <source>
        <dbReference type="SAM" id="Phobius"/>
    </source>
</evidence>
<feature type="domain" description="Type II secretion system protein GspF" evidence="7">
    <location>
        <begin position="142"/>
        <end position="264"/>
    </location>
</feature>
<name>A0ABP9AJR7_9ACTN</name>
<accession>A0ABP9AJR7</accession>
<keyword evidence="4 6" id="KW-1133">Transmembrane helix</keyword>
<dbReference type="PANTHER" id="PTHR35007">
    <property type="entry name" value="INTEGRAL MEMBRANE PROTEIN-RELATED"/>
    <property type="match status" value="1"/>
</dbReference>
<evidence type="ECO:0000256" key="5">
    <source>
        <dbReference type="ARBA" id="ARBA00023136"/>
    </source>
</evidence>
<feature type="transmembrane region" description="Helical" evidence="6">
    <location>
        <begin position="251"/>
        <end position="276"/>
    </location>
</feature>
<evidence type="ECO:0000256" key="2">
    <source>
        <dbReference type="ARBA" id="ARBA00022475"/>
    </source>
</evidence>
<dbReference type="EMBL" id="BAABJV010000008">
    <property type="protein sequence ID" value="GAA4782178.1"/>
    <property type="molecule type" value="Genomic_DNA"/>
</dbReference>
<sequence>MTGGPPDRLLAAGAVLAAVGSLVPLLADGRRTSAARRRSEALLGLRRSRGPRTRLPRPRARALTGPLCTAVACAALLEGVAGAVVGLVAGAALHAALRRRSRAGPARARATGATAQDGPASLEHAARMVQPEEAARQLPLAADLLAACLSAGAGPREAAQAVGESLGGAVGGCLTAVTAQLRLGREPAEAWAWLGAALDAEALARCLERADATGSPAAEPTARTADLLRAARARRAVARGRRAQVRITAPVGLCFLPAFLAIGVAPVLIGLASGLLRPA</sequence>
<evidence type="ECO:0000313" key="8">
    <source>
        <dbReference type="EMBL" id="GAA4782178.1"/>
    </source>
</evidence>
<proteinExistence type="predicted"/>
<reference evidence="9" key="1">
    <citation type="journal article" date="2019" name="Int. J. Syst. Evol. Microbiol.">
        <title>The Global Catalogue of Microorganisms (GCM) 10K type strain sequencing project: providing services to taxonomists for standard genome sequencing and annotation.</title>
        <authorList>
            <consortium name="The Broad Institute Genomics Platform"/>
            <consortium name="The Broad Institute Genome Sequencing Center for Infectious Disease"/>
            <person name="Wu L."/>
            <person name="Ma J."/>
        </authorList>
    </citation>
    <scope>NUCLEOTIDE SEQUENCE [LARGE SCALE GENOMIC DNA]</scope>
    <source>
        <strain evidence="9">JCM 18324</strain>
    </source>
</reference>
<keyword evidence="3 6" id="KW-0812">Transmembrane</keyword>
<evidence type="ECO:0000256" key="1">
    <source>
        <dbReference type="ARBA" id="ARBA00004651"/>
    </source>
</evidence>
<evidence type="ECO:0000259" key="7">
    <source>
        <dbReference type="Pfam" id="PF00482"/>
    </source>
</evidence>
<evidence type="ECO:0000256" key="4">
    <source>
        <dbReference type="ARBA" id="ARBA00022989"/>
    </source>
</evidence>
<dbReference type="PANTHER" id="PTHR35007:SF3">
    <property type="entry name" value="POSSIBLE CONSERVED ALANINE RICH MEMBRANE PROTEIN"/>
    <property type="match status" value="1"/>
</dbReference>
<protein>
    <recommendedName>
        <fullName evidence="7">Type II secretion system protein GspF domain-containing protein</fullName>
    </recommendedName>
</protein>
<evidence type="ECO:0000313" key="9">
    <source>
        <dbReference type="Proteomes" id="UP001501147"/>
    </source>
</evidence>
<dbReference type="RefSeq" id="WP_345614372.1">
    <property type="nucleotide sequence ID" value="NZ_BAABJV010000008.1"/>
</dbReference>
<evidence type="ECO:0000256" key="3">
    <source>
        <dbReference type="ARBA" id="ARBA00022692"/>
    </source>
</evidence>
<keyword evidence="9" id="KW-1185">Reference proteome</keyword>
<comment type="caution">
    <text evidence="8">The sequence shown here is derived from an EMBL/GenBank/DDBJ whole genome shotgun (WGS) entry which is preliminary data.</text>
</comment>
<comment type="subcellular location">
    <subcellularLocation>
        <location evidence="1">Cell membrane</location>
        <topology evidence="1">Multi-pass membrane protein</topology>
    </subcellularLocation>
</comment>
<dbReference type="InterPro" id="IPR018076">
    <property type="entry name" value="T2SS_GspF_dom"/>
</dbReference>
<organism evidence="8 9">
    <name type="scientific">Streptomyces sanyensis</name>
    <dbReference type="NCBI Taxonomy" id="568869"/>
    <lineage>
        <taxon>Bacteria</taxon>
        <taxon>Bacillati</taxon>
        <taxon>Actinomycetota</taxon>
        <taxon>Actinomycetes</taxon>
        <taxon>Kitasatosporales</taxon>
        <taxon>Streptomycetaceae</taxon>
        <taxon>Streptomyces</taxon>
    </lineage>
</organism>
<keyword evidence="5 6" id="KW-0472">Membrane</keyword>
<dbReference type="Proteomes" id="UP001501147">
    <property type="component" value="Unassembled WGS sequence"/>
</dbReference>